<feature type="domain" description="Mre11 DNA-binding" evidence="3">
    <location>
        <begin position="297"/>
        <end position="472"/>
    </location>
</feature>
<dbReference type="GO" id="GO:0006303">
    <property type="term" value="P:double-strand break repair via nonhomologous end joining"/>
    <property type="evidence" value="ECO:0007669"/>
    <property type="project" value="TreeGrafter"/>
</dbReference>
<dbReference type="GO" id="GO:0030870">
    <property type="term" value="C:Mre11 complex"/>
    <property type="evidence" value="ECO:0007669"/>
    <property type="project" value="TreeGrafter"/>
</dbReference>
<evidence type="ECO:0000256" key="2">
    <source>
        <dbReference type="SAM" id="MobiDB-lite"/>
    </source>
</evidence>
<evidence type="ECO:0000259" key="3">
    <source>
        <dbReference type="SMART" id="SM01347"/>
    </source>
</evidence>
<dbReference type="RefSeq" id="XP_029232276.1">
    <property type="nucleotide sequence ID" value="XM_029367668.1"/>
</dbReference>
<dbReference type="InterPro" id="IPR029052">
    <property type="entry name" value="Metallo-depent_PP-like"/>
</dbReference>
<dbReference type="GO" id="GO:0007095">
    <property type="term" value="P:mitotic G2 DNA damage checkpoint signaling"/>
    <property type="evidence" value="ECO:0007669"/>
    <property type="project" value="TreeGrafter"/>
</dbReference>
<dbReference type="SUPFAM" id="SSF56300">
    <property type="entry name" value="Metallo-dependent phosphatases"/>
    <property type="match status" value="1"/>
</dbReference>
<accession>A0A3R7PLA7</accession>
<dbReference type="GeneID" id="40314339"/>
<evidence type="ECO:0000313" key="5">
    <source>
        <dbReference type="Proteomes" id="UP000284403"/>
    </source>
</evidence>
<feature type="region of interest" description="Disordered" evidence="2">
    <location>
        <begin position="532"/>
        <end position="559"/>
    </location>
</feature>
<dbReference type="GO" id="GO:0042138">
    <property type="term" value="P:meiotic DNA double-strand break formation"/>
    <property type="evidence" value="ECO:0007669"/>
    <property type="project" value="TreeGrafter"/>
</dbReference>
<dbReference type="Pfam" id="PF00149">
    <property type="entry name" value="Metallophos"/>
    <property type="match status" value="1"/>
</dbReference>
<evidence type="ECO:0000256" key="1">
    <source>
        <dbReference type="ARBA" id="ARBA00022801"/>
    </source>
</evidence>
<gene>
    <name evidence="4" type="ORF">Tco025E_00728</name>
</gene>
<dbReference type="GO" id="GO:0030145">
    <property type="term" value="F:manganese ion binding"/>
    <property type="evidence" value="ECO:0007669"/>
    <property type="project" value="InterPro"/>
</dbReference>
<dbReference type="Pfam" id="PF04152">
    <property type="entry name" value="Mre11_DNA_bind"/>
    <property type="match status" value="1"/>
</dbReference>
<evidence type="ECO:0000313" key="4">
    <source>
        <dbReference type="EMBL" id="RNF27070.1"/>
    </source>
</evidence>
<dbReference type="GO" id="GO:0004527">
    <property type="term" value="F:exonuclease activity"/>
    <property type="evidence" value="ECO:0007669"/>
    <property type="project" value="UniProtKB-KW"/>
</dbReference>
<dbReference type="EMBL" id="MKKU01000017">
    <property type="protein sequence ID" value="RNF27070.1"/>
    <property type="molecule type" value="Genomic_DNA"/>
</dbReference>
<proteinExistence type="predicted"/>
<name>A0A3R7PLA7_9TRYP</name>
<keyword evidence="1" id="KW-0378">Hydrolase</keyword>
<dbReference type="GO" id="GO:0000723">
    <property type="term" value="P:telomere maintenance"/>
    <property type="evidence" value="ECO:0007669"/>
    <property type="project" value="TreeGrafter"/>
</dbReference>
<feature type="compositionally biased region" description="Polar residues" evidence="2">
    <location>
        <begin position="542"/>
        <end position="551"/>
    </location>
</feature>
<feature type="region of interest" description="Disordered" evidence="2">
    <location>
        <begin position="671"/>
        <end position="722"/>
    </location>
</feature>
<protein>
    <submittedName>
        <fullName evidence="4">Putative endo/exonuclease Mre11</fullName>
    </submittedName>
</protein>
<keyword evidence="5" id="KW-1185">Reference proteome</keyword>
<dbReference type="SMART" id="SM01347">
    <property type="entry name" value="Mre11_DNA_bind"/>
    <property type="match status" value="1"/>
</dbReference>
<dbReference type="Gene3D" id="3.60.21.10">
    <property type="match status" value="1"/>
</dbReference>
<dbReference type="CDD" id="cd00840">
    <property type="entry name" value="MPP_Mre11_N"/>
    <property type="match status" value="1"/>
</dbReference>
<dbReference type="PANTHER" id="PTHR10139:SF1">
    <property type="entry name" value="DOUBLE-STRAND BREAK REPAIR PROTEIN MRE11"/>
    <property type="match status" value="1"/>
</dbReference>
<reference evidence="4 5" key="1">
    <citation type="journal article" date="2018" name="BMC Genomics">
        <title>Genomic comparison of Trypanosoma conorhini and Trypanosoma rangeli to Trypanosoma cruzi strains of high and low virulence.</title>
        <authorList>
            <person name="Bradwell K.R."/>
            <person name="Koparde V.N."/>
            <person name="Matveyev A.V."/>
            <person name="Serrano M.G."/>
            <person name="Alves J.M."/>
            <person name="Parikh H."/>
            <person name="Huang B."/>
            <person name="Lee V."/>
            <person name="Espinosa-Alvarez O."/>
            <person name="Ortiz P.A."/>
            <person name="Costa-Martins A.G."/>
            <person name="Teixeira M.M."/>
            <person name="Buck G.A."/>
        </authorList>
    </citation>
    <scope>NUCLEOTIDE SEQUENCE [LARGE SCALE GENOMIC DNA]</scope>
    <source>
        <strain evidence="4 5">025E</strain>
    </source>
</reference>
<dbReference type="OrthoDB" id="30417at2759"/>
<dbReference type="InterPro" id="IPR038487">
    <property type="entry name" value="Mre11_capping_dom"/>
</dbReference>
<dbReference type="Gene3D" id="3.30.110.110">
    <property type="entry name" value="Mre11, capping domain"/>
    <property type="match status" value="1"/>
</dbReference>
<dbReference type="GO" id="GO:0000724">
    <property type="term" value="P:double-strand break repair via homologous recombination"/>
    <property type="evidence" value="ECO:0007669"/>
    <property type="project" value="TreeGrafter"/>
</dbReference>
<dbReference type="InterPro" id="IPR041796">
    <property type="entry name" value="Mre11_N"/>
</dbReference>
<keyword evidence="4" id="KW-0269">Exonuclease</keyword>
<dbReference type="GO" id="GO:0035861">
    <property type="term" value="C:site of double-strand break"/>
    <property type="evidence" value="ECO:0007669"/>
    <property type="project" value="TreeGrafter"/>
</dbReference>
<dbReference type="PANTHER" id="PTHR10139">
    <property type="entry name" value="DOUBLE-STRAND BREAK REPAIR PROTEIN MRE11"/>
    <property type="match status" value="1"/>
</dbReference>
<dbReference type="InterPro" id="IPR007281">
    <property type="entry name" value="Mre11_DNA-bd"/>
</dbReference>
<comment type="caution">
    <text evidence="4">The sequence shown here is derived from an EMBL/GenBank/DDBJ whole genome shotgun (WGS) entry which is preliminary data.</text>
</comment>
<dbReference type="Proteomes" id="UP000284403">
    <property type="component" value="Unassembled WGS sequence"/>
</dbReference>
<dbReference type="InterPro" id="IPR004843">
    <property type="entry name" value="Calcineurin-like_PHP"/>
</dbReference>
<dbReference type="GO" id="GO:0000014">
    <property type="term" value="F:single-stranded DNA endodeoxyribonuclease activity"/>
    <property type="evidence" value="ECO:0007669"/>
    <property type="project" value="TreeGrafter"/>
</dbReference>
<keyword evidence="4" id="KW-0540">Nuclease</keyword>
<sequence length="751" mass="81337">MADAADAAASHSTFKFLITTDNHLGFQERDPRRGNDSFTTFEECLRAARVEHDVDAILLGGDLFHDNKPSLGCLARTTSLLRTYVLGDKPIAFSLLSDPRRNFPTHPVPLANFQDPNINVATPIFMIHGNHDDPVGGTSSIDILASNGLVNYFGQVSSLDDIVVEPVLLKKGHTYVALYGLGNVRDERLHRCFRMKKLRFVHPKPVSGRRWFKILLLHQNRGVRGGPGEKGGIFESMLAGFGLDLVIWGNEHEQQMVPTPSEGFDIIQPGSTILTSLSGQECNPKQYGVLEVRDGSYRLTPFLLRSVRPVVRRTVELWREHPTGRTLDAVEDFLRLVIEEMIEEAEVQVGRIPDDVLAFHPSIKFPLMRLSVDFTDPESTNFPQPNINRFGQQYMDVVVNPADLLRPLKPKPVIRRLPSAPGGEGAAATVVPVPLLNTSDIRTKVAEVFNANARDACSLLSEPEVSAAVYAFAEKGERDAIDERINELLNKCQKSVWKAMGRGDADGILVPDSIYSEVVRHKQDINKRYAEATRPAAAPQQEGETPLQQSDGPADEAQAGRARADFMIVDAFDGSGVPLGAPSSATASALNAASSTTLRGACDADEDALPDTGLGRGTLSALIADAVKQDQEGAAAAPRTAAAVGNCRGKRQREEVEVIDDDDADATELHPVQPSARRGGQRRATGSAAAPAPKPARGKRGKQAAASLFPTPTLQLTHQPVPGELASQSLAAIPETSKATLNYLSKWAGSS</sequence>
<dbReference type="GO" id="GO:0097552">
    <property type="term" value="P:mitochondrial double-strand break repair via homologous recombination"/>
    <property type="evidence" value="ECO:0007669"/>
    <property type="project" value="TreeGrafter"/>
</dbReference>
<organism evidence="4 5">
    <name type="scientific">Trypanosoma conorhini</name>
    <dbReference type="NCBI Taxonomy" id="83891"/>
    <lineage>
        <taxon>Eukaryota</taxon>
        <taxon>Discoba</taxon>
        <taxon>Euglenozoa</taxon>
        <taxon>Kinetoplastea</taxon>
        <taxon>Metakinetoplastina</taxon>
        <taxon>Trypanosomatida</taxon>
        <taxon>Trypanosomatidae</taxon>
        <taxon>Trypanosoma</taxon>
    </lineage>
</organism>
<dbReference type="AlphaFoldDB" id="A0A3R7PLA7"/>